<feature type="transmembrane region" description="Helical" evidence="13">
    <location>
        <begin position="86"/>
        <end position="111"/>
    </location>
</feature>
<proteinExistence type="inferred from homology"/>
<evidence type="ECO:0000256" key="8">
    <source>
        <dbReference type="ARBA" id="ARBA00022927"/>
    </source>
</evidence>
<dbReference type="InterPro" id="IPR006136">
    <property type="entry name" value="FlhB"/>
</dbReference>
<feature type="compositionally biased region" description="Basic and acidic residues" evidence="14">
    <location>
        <begin position="361"/>
        <end position="377"/>
    </location>
</feature>
<comment type="caution">
    <text evidence="15">The sequence shown here is derived from an EMBL/GenBank/DDBJ whole genome shotgun (WGS) entry which is preliminary data.</text>
</comment>
<dbReference type="NCBIfam" id="TIGR00328">
    <property type="entry name" value="flhB"/>
    <property type="match status" value="1"/>
</dbReference>
<evidence type="ECO:0000256" key="11">
    <source>
        <dbReference type="ARBA" id="ARBA00023225"/>
    </source>
</evidence>
<keyword evidence="15" id="KW-0282">Flagellum</keyword>
<feature type="region of interest" description="Disordered" evidence="14">
    <location>
        <begin position="1"/>
        <end position="28"/>
    </location>
</feature>
<dbReference type="Proteomes" id="UP000321764">
    <property type="component" value="Unassembled WGS sequence"/>
</dbReference>
<sequence>MAEDSSQEKTEEPTTKRKEKAREEGNVARSKELNTSAVLIVAAFSFIFFGPMLTRSFMAIMALCFSFDPRASWDDKIAGQYLNASLFEALLAISPILIMLIIVSLVAPISLGGWNFSTKALQPKGSRINPLSGIKRMFSLNALVELAKSWAKVIIVCGVAVLVLIGLKNDFLSMVFQPTENAIAHAAKIIAWSFLLIASSTVIIAIVDIPFQVYSHAKKLRMTMQEIKDEYKNTEGKPEVKAKVRQLQREMANRRMMKDVPEADVIITNPTHYAVALKYKPHEMPAPIMVAKGADHVAFKIIEIGEEYKIPVLQIPALARSIYHNTEIGAEIPEGLYIAVAQVLAYIYQIDQWKRGQAQEPPRKPDYPIPDDLRADE</sequence>
<dbReference type="PRINTS" id="PR00950">
    <property type="entry name" value="TYPE3IMSPROT"/>
</dbReference>
<feature type="transmembrane region" description="Helical" evidence="13">
    <location>
        <begin position="149"/>
        <end position="168"/>
    </location>
</feature>
<keyword evidence="9 13" id="KW-1133">Transmembrane helix</keyword>
<keyword evidence="11 13" id="KW-1006">Bacterial flagellum protein export</keyword>
<organism evidence="15 16">
    <name type="scientific">Reinekea thalattae</name>
    <dbReference type="NCBI Taxonomy" id="2593301"/>
    <lineage>
        <taxon>Bacteria</taxon>
        <taxon>Pseudomonadati</taxon>
        <taxon>Pseudomonadota</taxon>
        <taxon>Gammaproteobacteria</taxon>
        <taxon>Oceanospirillales</taxon>
        <taxon>Saccharospirillaceae</taxon>
        <taxon>Reinekea</taxon>
    </lineage>
</organism>
<dbReference type="RefSeq" id="WP_147712770.1">
    <property type="nucleotide sequence ID" value="NZ_VKAD01000001.1"/>
</dbReference>
<keyword evidence="6 13" id="KW-0812">Transmembrane</keyword>
<comment type="subcellular location">
    <subcellularLocation>
        <location evidence="1">Cell membrane</location>
        <topology evidence="1">Multi-pass membrane protein</topology>
    </subcellularLocation>
</comment>
<evidence type="ECO:0000256" key="7">
    <source>
        <dbReference type="ARBA" id="ARBA00022795"/>
    </source>
</evidence>
<evidence type="ECO:0000256" key="6">
    <source>
        <dbReference type="ARBA" id="ARBA00022692"/>
    </source>
</evidence>
<dbReference type="PANTHER" id="PTHR30531:SF12">
    <property type="entry name" value="FLAGELLAR BIOSYNTHETIC PROTEIN FLHB"/>
    <property type="match status" value="1"/>
</dbReference>
<dbReference type="EMBL" id="VKAD01000001">
    <property type="protein sequence ID" value="TXR53416.1"/>
    <property type="molecule type" value="Genomic_DNA"/>
</dbReference>
<name>A0A5C8Z989_9GAMM</name>
<feature type="transmembrane region" description="Helical" evidence="13">
    <location>
        <begin position="189"/>
        <end position="211"/>
    </location>
</feature>
<dbReference type="Gene3D" id="3.40.1690.10">
    <property type="entry name" value="secretion proteins EscU"/>
    <property type="match status" value="1"/>
</dbReference>
<dbReference type="FunFam" id="3.40.1690.10:FF:000001">
    <property type="entry name" value="Flagellar biosynthetic protein FlhB"/>
    <property type="match status" value="1"/>
</dbReference>
<keyword evidence="15" id="KW-0969">Cilium</keyword>
<dbReference type="AlphaFoldDB" id="A0A5C8Z989"/>
<feature type="transmembrane region" description="Helical" evidence="13">
    <location>
        <begin position="37"/>
        <end position="65"/>
    </location>
</feature>
<evidence type="ECO:0000256" key="4">
    <source>
        <dbReference type="ARBA" id="ARBA00022448"/>
    </source>
</evidence>
<keyword evidence="16" id="KW-1185">Reference proteome</keyword>
<evidence type="ECO:0000256" key="5">
    <source>
        <dbReference type="ARBA" id="ARBA00022475"/>
    </source>
</evidence>
<evidence type="ECO:0000256" key="2">
    <source>
        <dbReference type="ARBA" id="ARBA00010690"/>
    </source>
</evidence>
<comment type="similarity">
    <text evidence="2 13">Belongs to the type III secretion exporter family.</text>
</comment>
<dbReference type="GO" id="GO:0009306">
    <property type="term" value="P:protein secretion"/>
    <property type="evidence" value="ECO:0007669"/>
    <property type="project" value="InterPro"/>
</dbReference>
<dbReference type="InterPro" id="IPR006135">
    <property type="entry name" value="T3SS_substrate_exporter"/>
</dbReference>
<comment type="function">
    <text evidence="12 13">Required for formation of the rod structure in the basal body of the flagellar apparatus. Together with FliI and FliH, may constitute the export apparatus of flagellin.</text>
</comment>
<evidence type="ECO:0000256" key="10">
    <source>
        <dbReference type="ARBA" id="ARBA00023136"/>
    </source>
</evidence>
<evidence type="ECO:0000256" key="13">
    <source>
        <dbReference type="RuleBase" id="RU364091"/>
    </source>
</evidence>
<feature type="region of interest" description="Disordered" evidence="14">
    <location>
        <begin position="357"/>
        <end position="377"/>
    </location>
</feature>
<dbReference type="OrthoDB" id="9807950at2"/>
<keyword evidence="4 13" id="KW-0813">Transport</keyword>
<evidence type="ECO:0000313" key="15">
    <source>
        <dbReference type="EMBL" id="TXR53416.1"/>
    </source>
</evidence>
<dbReference type="Gene3D" id="6.10.250.2080">
    <property type="match status" value="1"/>
</dbReference>
<keyword evidence="5 13" id="KW-1003">Cell membrane</keyword>
<keyword evidence="10 13" id="KW-0472">Membrane</keyword>
<evidence type="ECO:0000256" key="12">
    <source>
        <dbReference type="ARBA" id="ARBA00025078"/>
    </source>
</evidence>
<evidence type="ECO:0000256" key="14">
    <source>
        <dbReference type="SAM" id="MobiDB-lite"/>
    </source>
</evidence>
<evidence type="ECO:0000256" key="1">
    <source>
        <dbReference type="ARBA" id="ARBA00004651"/>
    </source>
</evidence>
<keyword evidence="8 13" id="KW-0653">Protein transport</keyword>
<reference evidence="15 16" key="1">
    <citation type="submission" date="2019-07" db="EMBL/GenBank/DDBJ databases">
        <title>Reinekea sp. strain SSH23 genome sequencing and assembly.</title>
        <authorList>
            <person name="Kim I."/>
        </authorList>
    </citation>
    <scope>NUCLEOTIDE SEQUENCE [LARGE SCALE GENOMIC DNA]</scope>
    <source>
        <strain evidence="15 16">SSH23</strain>
    </source>
</reference>
<keyword evidence="7 13" id="KW-1005">Bacterial flagellum biogenesis</keyword>
<dbReference type="InterPro" id="IPR029025">
    <property type="entry name" value="T3SS_substrate_exporter_C"/>
</dbReference>
<protein>
    <recommendedName>
        <fullName evidence="3 13">Flagellar biosynthetic protein FlhB</fullName>
    </recommendedName>
</protein>
<dbReference type="SUPFAM" id="SSF160544">
    <property type="entry name" value="EscU C-terminal domain-like"/>
    <property type="match status" value="1"/>
</dbReference>
<dbReference type="GO" id="GO:0044780">
    <property type="term" value="P:bacterial-type flagellum assembly"/>
    <property type="evidence" value="ECO:0007669"/>
    <property type="project" value="InterPro"/>
</dbReference>
<dbReference type="PANTHER" id="PTHR30531">
    <property type="entry name" value="FLAGELLAR BIOSYNTHETIC PROTEIN FLHB"/>
    <property type="match status" value="1"/>
</dbReference>
<accession>A0A5C8Z989</accession>
<evidence type="ECO:0000256" key="3">
    <source>
        <dbReference type="ARBA" id="ARBA00021622"/>
    </source>
</evidence>
<evidence type="ECO:0000313" key="16">
    <source>
        <dbReference type="Proteomes" id="UP000321764"/>
    </source>
</evidence>
<dbReference type="Pfam" id="PF01312">
    <property type="entry name" value="Bac_export_2"/>
    <property type="match status" value="1"/>
</dbReference>
<evidence type="ECO:0000256" key="9">
    <source>
        <dbReference type="ARBA" id="ARBA00022989"/>
    </source>
</evidence>
<gene>
    <name evidence="13 15" type="primary">flhB</name>
    <name evidence="15" type="ORF">FME95_02275</name>
</gene>
<keyword evidence="15" id="KW-0966">Cell projection</keyword>
<dbReference type="GO" id="GO:0005886">
    <property type="term" value="C:plasma membrane"/>
    <property type="evidence" value="ECO:0007669"/>
    <property type="project" value="UniProtKB-SubCell"/>
</dbReference>